<feature type="transmembrane region" description="Helical" evidence="5">
    <location>
        <begin position="72"/>
        <end position="91"/>
    </location>
</feature>
<evidence type="ECO:0000256" key="5">
    <source>
        <dbReference type="SAM" id="Phobius"/>
    </source>
</evidence>
<dbReference type="InterPro" id="IPR004695">
    <property type="entry name" value="SLAC1/Mae1/Ssu1/TehA"/>
</dbReference>
<comment type="subcellular location">
    <subcellularLocation>
        <location evidence="1">Membrane</location>
        <topology evidence="1">Multi-pass membrane protein</topology>
    </subcellularLocation>
</comment>
<feature type="transmembrane region" description="Helical" evidence="5">
    <location>
        <begin position="211"/>
        <end position="231"/>
    </location>
</feature>
<evidence type="ECO:0000256" key="3">
    <source>
        <dbReference type="ARBA" id="ARBA00022989"/>
    </source>
</evidence>
<dbReference type="PANTHER" id="PTHR37955:SF1">
    <property type="entry name" value="DEP DOMAIN-CONTAINING PROTEIN"/>
    <property type="match status" value="1"/>
</dbReference>
<feature type="transmembrane region" description="Helical" evidence="5">
    <location>
        <begin position="267"/>
        <end position="288"/>
    </location>
</feature>
<feature type="transmembrane region" description="Helical" evidence="5">
    <location>
        <begin position="97"/>
        <end position="119"/>
    </location>
</feature>
<dbReference type="InterPro" id="IPR052951">
    <property type="entry name" value="Tellurite_res_ion_channel"/>
</dbReference>
<dbReference type="PANTHER" id="PTHR37955">
    <property type="entry name" value="TELLURITE RESISTANCE PROTEIN TEHA"/>
    <property type="match status" value="1"/>
</dbReference>
<evidence type="ECO:0000313" key="7">
    <source>
        <dbReference type="Proteomes" id="UP001171111"/>
    </source>
</evidence>
<feature type="transmembrane region" description="Helical" evidence="5">
    <location>
        <begin position="36"/>
        <end position="60"/>
    </location>
</feature>
<sequence length="302" mass="34189">MSRIKEFPIMFFAVIMGFGGLSIAALKLGFDENLFLALRALSTLLFALICVLYAIKIVAFNAEFKKELNHPIRLNFFAAFSISLLLLAMIYEGSVAAWLFYAGVIAQSYITLFVLRAWVERDINITHSNPAWFIPVVGNLLVPIASPELAPWLWFYFGFGLFFYMALFSVLFYRLIFHPQLPSKFMPTLFIFIAPPSIAFLDFVRLSGFGVFAYILLSVAVFFAVLLVFMWRNFIGLKFFLSWWAFSFPLAALCVALHKAGELDFSFKLAALAVFGLLCLVVIVNSFFTLRAIVNKQICVAE</sequence>
<protein>
    <submittedName>
        <fullName evidence="6">SLAC1 anion channel family protein</fullName>
    </submittedName>
</protein>
<dbReference type="Proteomes" id="UP001171111">
    <property type="component" value="Unassembled WGS sequence"/>
</dbReference>
<keyword evidence="7" id="KW-1185">Reference proteome</keyword>
<gene>
    <name evidence="6" type="ORF">Q2362_08195</name>
</gene>
<dbReference type="Pfam" id="PF03595">
    <property type="entry name" value="SLAC1"/>
    <property type="match status" value="1"/>
</dbReference>
<name>A0ABT8TA42_9BACT</name>
<accession>A0ABT8TA42</accession>
<feature type="transmembrane region" description="Helical" evidence="5">
    <location>
        <begin position="185"/>
        <end position="205"/>
    </location>
</feature>
<dbReference type="EMBL" id="JAULJQ010000011">
    <property type="protein sequence ID" value="MDO2410064.1"/>
    <property type="molecule type" value="Genomic_DNA"/>
</dbReference>
<dbReference type="CDD" id="cd09323">
    <property type="entry name" value="TDT_SLAC1_like"/>
    <property type="match status" value="1"/>
</dbReference>
<comment type="caution">
    <text evidence="6">The sequence shown here is derived from an EMBL/GenBank/DDBJ whole genome shotgun (WGS) entry which is preliminary data.</text>
</comment>
<keyword evidence="2 5" id="KW-0812">Transmembrane</keyword>
<organism evidence="6 7">
    <name type="scientific">Campylobacter magnus</name>
    <dbReference type="NCBI Taxonomy" id="3026462"/>
    <lineage>
        <taxon>Bacteria</taxon>
        <taxon>Pseudomonadati</taxon>
        <taxon>Campylobacterota</taxon>
        <taxon>Epsilonproteobacteria</taxon>
        <taxon>Campylobacterales</taxon>
        <taxon>Campylobacteraceae</taxon>
        <taxon>Campylobacter</taxon>
    </lineage>
</organism>
<feature type="transmembrane region" description="Helical" evidence="5">
    <location>
        <begin position="243"/>
        <end position="261"/>
    </location>
</feature>
<reference evidence="6 7" key="1">
    <citation type="submission" date="2023-06" db="EMBL/GenBank/DDBJ databases">
        <title>Campylobacter magnum sp. nov., isolated from cecal contents of domestic pigs (Sus scrofa domesticus).</title>
        <authorList>
            <person name="Papic B."/>
            <person name="Gruntar I."/>
        </authorList>
    </citation>
    <scope>NUCLEOTIDE SEQUENCE [LARGE SCALE GENOMIC DNA]</scope>
    <source>
        <strain evidence="7">34484-21</strain>
    </source>
</reference>
<evidence type="ECO:0000256" key="4">
    <source>
        <dbReference type="ARBA" id="ARBA00023136"/>
    </source>
</evidence>
<evidence type="ECO:0000256" key="1">
    <source>
        <dbReference type="ARBA" id="ARBA00004141"/>
    </source>
</evidence>
<dbReference type="RefSeq" id="WP_302244845.1">
    <property type="nucleotide sequence ID" value="NZ_JAULJQ010000011.1"/>
</dbReference>
<dbReference type="Gene3D" id="1.50.10.150">
    <property type="entry name" value="Voltage-dependent anion channel"/>
    <property type="match status" value="1"/>
</dbReference>
<feature type="transmembrane region" description="Helical" evidence="5">
    <location>
        <begin position="131"/>
        <end position="147"/>
    </location>
</feature>
<feature type="transmembrane region" description="Helical" evidence="5">
    <location>
        <begin position="7"/>
        <end position="30"/>
    </location>
</feature>
<evidence type="ECO:0000313" key="6">
    <source>
        <dbReference type="EMBL" id="MDO2410064.1"/>
    </source>
</evidence>
<keyword evidence="4 5" id="KW-0472">Membrane</keyword>
<dbReference type="InterPro" id="IPR038665">
    <property type="entry name" value="Voltage-dep_anion_channel_sf"/>
</dbReference>
<evidence type="ECO:0000256" key="2">
    <source>
        <dbReference type="ARBA" id="ARBA00022692"/>
    </source>
</evidence>
<feature type="transmembrane region" description="Helical" evidence="5">
    <location>
        <begin position="153"/>
        <end position="173"/>
    </location>
</feature>
<keyword evidence="3 5" id="KW-1133">Transmembrane helix</keyword>
<proteinExistence type="predicted"/>